<evidence type="ECO:0000313" key="2">
    <source>
        <dbReference type="EMBL" id="ABD40253.1"/>
    </source>
</evidence>
<dbReference type="InParanoid" id="Q2FQ10"/>
<dbReference type="EMBL" id="CP000254">
    <property type="protein sequence ID" value="ABD40253.1"/>
    <property type="molecule type" value="Genomic_DNA"/>
</dbReference>
<protein>
    <recommendedName>
        <fullName evidence="1">Polymerase beta nucleotidyltransferase domain-containing protein</fullName>
    </recommendedName>
</protein>
<organism evidence="2 3">
    <name type="scientific">Methanospirillum hungatei JF-1 (strain ATCC 27890 / DSM 864 / NBRC 100397 / JF-1)</name>
    <dbReference type="NCBI Taxonomy" id="323259"/>
    <lineage>
        <taxon>Archaea</taxon>
        <taxon>Methanobacteriati</taxon>
        <taxon>Methanobacteriota</taxon>
        <taxon>Stenosarchaea group</taxon>
        <taxon>Methanomicrobia</taxon>
        <taxon>Methanomicrobiales</taxon>
        <taxon>Methanospirillaceae</taxon>
        <taxon>Methanospirillum</taxon>
    </lineage>
</organism>
<dbReference type="InterPro" id="IPR043519">
    <property type="entry name" value="NT_sf"/>
</dbReference>
<dbReference type="Proteomes" id="UP000001941">
    <property type="component" value="Chromosome"/>
</dbReference>
<dbReference type="CDD" id="cd05403">
    <property type="entry name" value="NT_KNTase_like"/>
    <property type="match status" value="1"/>
</dbReference>
<keyword evidence="3" id="KW-1185">Reference proteome</keyword>
<dbReference type="GeneID" id="3923767"/>
<evidence type="ECO:0000313" key="3">
    <source>
        <dbReference type="Proteomes" id="UP000001941"/>
    </source>
</evidence>
<dbReference type="STRING" id="323259.Mhun_0491"/>
<dbReference type="KEGG" id="mhu:Mhun_0491"/>
<dbReference type="AlphaFoldDB" id="Q2FQ10"/>
<dbReference type="Pfam" id="PF18765">
    <property type="entry name" value="Polbeta"/>
    <property type="match status" value="1"/>
</dbReference>
<dbReference type="InterPro" id="IPR041633">
    <property type="entry name" value="Polbeta"/>
</dbReference>
<accession>Q2FQ10</accession>
<sequence>MKDKSSFGLSEIQLERIRNSLARCPRLNQAFIFGSRALGTYRNGSDIDIALDGEELTFEDILRLHTRIDDLNLPYFVDLVHIQRIENSNLLDHIRRVGKKIFSRWPNSHDCL</sequence>
<dbReference type="HOGENOM" id="CLU_130257_5_1_2"/>
<evidence type="ECO:0000259" key="1">
    <source>
        <dbReference type="Pfam" id="PF18765"/>
    </source>
</evidence>
<dbReference type="Gene3D" id="3.30.460.10">
    <property type="entry name" value="Beta Polymerase, domain 2"/>
    <property type="match status" value="1"/>
</dbReference>
<dbReference type="SUPFAM" id="SSF81301">
    <property type="entry name" value="Nucleotidyltransferase"/>
    <property type="match status" value="1"/>
</dbReference>
<dbReference type="eggNOG" id="arCOG07803">
    <property type="taxonomic scope" value="Archaea"/>
</dbReference>
<name>Q2FQ10_METHJ</name>
<gene>
    <name evidence="2" type="ordered locus">Mhun_0491</name>
</gene>
<reference evidence="3" key="1">
    <citation type="journal article" date="2016" name="Stand. Genomic Sci.">
        <title>Complete genome sequence of Methanospirillum hungatei type strain JF1.</title>
        <authorList>
            <person name="Gunsalus R.P."/>
            <person name="Cook L.E."/>
            <person name="Crable B."/>
            <person name="Rohlin L."/>
            <person name="McDonald E."/>
            <person name="Mouttaki H."/>
            <person name="Sieber J.R."/>
            <person name="Poweleit N."/>
            <person name="Zhou H."/>
            <person name="Lapidus A.L."/>
            <person name="Daligault H.E."/>
            <person name="Land M."/>
            <person name="Gilna P."/>
            <person name="Ivanova N."/>
            <person name="Kyrpides N."/>
            <person name="Culley D.E."/>
            <person name="McInerney M.J."/>
        </authorList>
    </citation>
    <scope>NUCLEOTIDE SEQUENCE [LARGE SCALE GENOMIC DNA]</scope>
    <source>
        <strain evidence="3">ATCC 27890 / DSM 864 / NBRC 100397 / JF-1</strain>
    </source>
</reference>
<dbReference type="EnsemblBacteria" id="ABD40253">
    <property type="protein sequence ID" value="ABD40253"/>
    <property type="gene ID" value="Mhun_0491"/>
</dbReference>
<dbReference type="OrthoDB" id="61846at2157"/>
<feature type="domain" description="Polymerase beta nucleotidyltransferase" evidence="1">
    <location>
        <begin position="15"/>
        <end position="104"/>
    </location>
</feature>
<dbReference type="RefSeq" id="WP_011447540.1">
    <property type="nucleotide sequence ID" value="NC_007796.1"/>
</dbReference>
<proteinExistence type="predicted"/>